<dbReference type="GO" id="GO:0005634">
    <property type="term" value="C:nucleus"/>
    <property type="evidence" value="ECO:0007669"/>
    <property type="project" value="UniProtKB-SubCell"/>
</dbReference>
<dbReference type="EMBL" id="LUGH01000911">
    <property type="protein sequence ID" value="OBZ82254.1"/>
    <property type="molecule type" value="Genomic_DNA"/>
</dbReference>
<dbReference type="SUPFAM" id="SSF54160">
    <property type="entry name" value="Chromo domain-like"/>
    <property type="match status" value="2"/>
</dbReference>
<dbReference type="PANTHER" id="PTHR22812">
    <property type="entry name" value="CHROMOBOX PROTEIN"/>
    <property type="match status" value="1"/>
</dbReference>
<dbReference type="AlphaFoldDB" id="A0A1C7N4K9"/>
<dbReference type="InParanoid" id="A0A1C7N4K9"/>
<evidence type="ECO:0000313" key="5">
    <source>
        <dbReference type="Proteomes" id="UP000093000"/>
    </source>
</evidence>
<accession>A0A1C7N4K9</accession>
<dbReference type="InterPro" id="IPR051219">
    <property type="entry name" value="Heterochromatin_chromo-domain"/>
</dbReference>
<protein>
    <recommendedName>
        <fullName evidence="3">Chromo domain-containing protein</fullName>
    </recommendedName>
</protein>
<dbReference type="InterPro" id="IPR000953">
    <property type="entry name" value="Chromo/chromo_shadow_dom"/>
</dbReference>
<keyword evidence="2" id="KW-0539">Nucleus</keyword>
<dbReference type="InterPro" id="IPR016197">
    <property type="entry name" value="Chromo-like_dom_sf"/>
</dbReference>
<evidence type="ECO:0000313" key="4">
    <source>
        <dbReference type="EMBL" id="OBZ82254.1"/>
    </source>
</evidence>
<evidence type="ECO:0000256" key="2">
    <source>
        <dbReference type="ARBA" id="ARBA00023242"/>
    </source>
</evidence>
<name>A0A1C7N4K9_9FUNG</name>
<keyword evidence="5" id="KW-1185">Reference proteome</keyword>
<feature type="domain" description="Chromo" evidence="3">
    <location>
        <begin position="13"/>
        <end position="85"/>
    </location>
</feature>
<dbReference type="SMART" id="SM00298">
    <property type="entry name" value="CHROMO"/>
    <property type="match status" value="1"/>
</dbReference>
<gene>
    <name evidence="4" type="ORF">A0J61_09695</name>
</gene>
<dbReference type="Gene3D" id="2.40.50.40">
    <property type="match status" value="2"/>
</dbReference>
<comment type="subcellular location">
    <subcellularLocation>
        <location evidence="1">Nucleus</location>
    </subcellularLocation>
</comment>
<evidence type="ECO:0000256" key="1">
    <source>
        <dbReference type="ARBA" id="ARBA00004123"/>
    </source>
</evidence>
<dbReference type="PROSITE" id="PS50013">
    <property type="entry name" value="CHROMO_2"/>
    <property type="match status" value="1"/>
</dbReference>
<dbReference type="STRING" id="101091.A0A1C7N4K9"/>
<proteinExistence type="predicted"/>
<sequence length="169" mass="20267">MKSKKQTTDDAVYEVEAIVDHRHSTKENKAIEYLIKWKDYDESNNTWEREANIYSKGLISSYWSKQPYTIDAFRNKTYQKKQNDRIDRNEYVQKVQLSEIQATPPTGYTWNDIEAVVNVFKTEPNIFFAEVKWPRLDVNTYIPTRIIKRYKPLKLIYFYESQIEFQVAS</sequence>
<dbReference type="InterPro" id="IPR023780">
    <property type="entry name" value="Chromo_domain"/>
</dbReference>
<reference evidence="4 5" key="1">
    <citation type="submission" date="2016-03" db="EMBL/GenBank/DDBJ databases">
        <title>Choanephora cucurbitarum.</title>
        <authorList>
            <person name="Min B."/>
            <person name="Park H."/>
            <person name="Park J.-H."/>
            <person name="Shin H.-D."/>
            <person name="Choi I.-G."/>
        </authorList>
    </citation>
    <scope>NUCLEOTIDE SEQUENCE [LARGE SCALE GENOMIC DNA]</scope>
    <source>
        <strain evidence="4 5">KUS-F28377</strain>
    </source>
</reference>
<organism evidence="4 5">
    <name type="scientific">Choanephora cucurbitarum</name>
    <dbReference type="NCBI Taxonomy" id="101091"/>
    <lineage>
        <taxon>Eukaryota</taxon>
        <taxon>Fungi</taxon>
        <taxon>Fungi incertae sedis</taxon>
        <taxon>Mucoromycota</taxon>
        <taxon>Mucoromycotina</taxon>
        <taxon>Mucoromycetes</taxon>
        <taxon>Mucorales</taxon>
        <taxon>Mucorineae</taxon>
        <taxon>Choanephoraceae</taxon>
        <taxon>Choanephoroideae</taxon>
        <taxon>Choanephora</taxon>
    </lineage>
</organism>
<evidence type="ECO:0000259" key="3">
    <source>
        <dbReference type="PROSITE" id="PS50013"/>
    </source>
</evidence>
<dbReference type="Proteomes" id="UP000093000">
    <property type="component" value="Unassembled WGS sequence"/>
</dbReference>
<dbReference type="CDD" id="cd00024">
    <property type="entry name" value="CD_CSD"/>
    <property type="match status" value="1"/>
</dbReference>
<comment type="caution">
    <text evidence="4">The sequence shown here is derived from an EMBL/GenBank/DDBJ whole genome shotgun (WGS) entry which is preliminary data.</text>
</comment>
<dbReference type="Pfam" id="PF00385">
    <property type="entry name" value="Chromo"/>
    <property type="match status" value="1"/>
</dbReference>
<dbReference type="OrthoDB" id="433924at2759"/>